<reference evidence="8 9" key="2">
    <citation type="submission" date="2018-11" db="EMBL/GenBank/DDBJ databases">
        <title>Genomic Encyclopedia of Type Strains, Phase IV (KMG-IV): sequencing the most valuable type-strain genomes for metagenomic binning, comparative biology and taxonomic classification.</title>
        <authorList>
            <person name="Goeker M."/>
        </authorList>
    </citation>
    <scope>NUCLEOTIDE SEQUENCE [LARGE SCALE GENOMIC DNA]</scope>
    <source>
        <strain evidence="8 9">DSM 25797</strain>
    </source>
</reference>
<reference evidence="7 10" key="1">
    <citation type="submission" date="2016-03" db="EMBL/GenBank/DDBJ databases">
        <authorList>
            <person name="Hansen M.J."/>
            <person name="Bojesen A.M."/>
            <person name="Planet P."/>
        </authorList>
    </citation>
    <scope>NUCLEOTIDE SEQUENCE [LARGE SCALE GENOMIC DNA]</scope>
    <source>
        <strain evidence="7 10">HPA 21</strain>
    </source>
</reference>
<feature type="short sequence motif" description="PRPP-binding" evidence="5">
    <location>
        <begin position="97"/>
        <end position="109"/>
    </location>
</feature>
<dbReference type="NCBIfam" id="NF003549">
    <property type="entry name" value="PRK05205.1-5"/>
    <property type="match status" value="1"/>
</dbReference>
<accession>A0AAE6X6Q9</accession>
<dbReference type="FunFam" id="3.40.50.2020:FF:000020">
    <property type="entry name" value="Bifunctional protein PyrR"/>
    <property type="match status" value="1"/>
</dbReference>
<dbReference type="PANTHER" id="PTHR11608:SF0">
    <property type="entry name" value="BIFUNCTIONAL PROTEIN PYRR"/>
    <property type="match status" value="1"/>
</dbReference>
<dbReference type="EC" id="2.4.2.9" evidence="5"/>
<evidence type="ECO:0000313" key="10">
    <source>
        <dbReference type="Proteomes" id="UP000502287"/>
    </source>
</evidence>
<dbReference type="Proteomes" id="UP000502287">
    <property type="component" value="Chromosome"/>
</dbReference>
<dbReference type="AlphaFoldDB" id="A0AAE6X6Q9"/>
<organism evidence="7 10">
    <name type="scientific">Frederiksenia canicola</name>
    <dbReference type="NCBI Taxonomy" id="123824"/>
    <lineage>
        <taxon>Bacteria</taxon>
        <taxon>Pseudomonadati</taxon>
        <taxon>Pseudomonadota</taxon>
        <taxon>Gammaproteobacteria</taxon>
        <taxon>Pasteurellales</taxon>
        <taxon>Pasteurellaceae</taxon>
        <taxon>Frederiksenia</taxon>
    </lineage>
</organism>
<dbReference type="Pfam" id="PF00156">
    <property type="entry name" value="Pribosyltran"/>
    <property type="match status" value="1"/>
</dbReference>
<dbReference type="InterPro" id="IPR050137">
    <property type="entry name" value="PyrR_bifunctional"/>
</dbReference>
<keyword evidence="4 5" id="KW-0804">Transcription</keyword>
<dbReference type="CDD" id="cd06223">
    <property type="entry name" value="PRTases_typeI"/>
    <property type="match status" value="1"/>
</dbReference>
<dbReference type="SUPFAM" id="SSF53271">
    <property type="entry name" value="PRTase-like"/>
    <property type="match status" value="1"/>
</dbReference>
<dbReference type="HAMAP" id="MF_01219">
    <property type="entry name" value="PyrR"/>
    <property type="match status" value="1"/>
</dbReference>
<evidence type="ECO:0000313" key="8">
    <source>
        <dbReference type="EMBL" id="RPE96681.1"/>
    </source>
</evidence>
<dbReference type="InterPro" id="IPR023050">
    <property type="entry name" value="PyrR"/>
</dbReference>
<comment type="similarity">
    <text evidence="1 5">Belongs to the purine/pyrimidine phosphoribosyltransferase family. PyrR subfamily.</text>
</comment>
<evidence type="ECO:0000259" key="6">
    <source>
        <dbReference type="Pfam" id="PF00156"/>
    </source>
</evidence>
<evidence type="ECO:0000256" key="3">
    <source>
        <dbReference type="ARBA" id="ARBA00023015"/>
    </source>
</evidence>
<keyword evidence="5 7" id="KW-0328">Glycosyltransferase</keyword>
<dbReference type="KEGG" id="fcl:A4G17_05465"/>
<keyword evidence="9" id="KW-1185">Reference proteome</keyword>
<comment type="function">
    <text evidence="5">Regulates the transcription of the pyrimidine nucleotide (pyr) operon in response to exogenous pyrimidines.</text>
</comment>
<evidence type="ECO:0000256" key="2">
    <source>
        <dbReference type="ARBA" id="ARBA00022679"/>
    </source>
</evidence>
<evidence type="ECO:0000256" key="5">
    <source>
        <dbReference type="HAMAP-Rule" id="MF_01219"/>
    </source>
</evidence>
<dbReference type="EMBL" id="RKQT01000001">
    <property type="protein sequence ID" value="RPE96681.1"/>
    <property type="molecule type" value="Genomic_DNA"/>
</dbReference>
<dbReference type="RefSeq" id="WP_123956637.1">
    <property type="nucleotide sequence ID" value="NZ_CP015029.1"/>
</dbReference>
<protein>
    <recommendedName>
        <fullName evidence="5">Bifunctional protein PyrR</fullName>
    </recommendedName>
    <domain>
        <recommendedName>
            <fullName evidence="5">Pyrimidine operon regulatory protein</fullName>
        </recommendedName>
    </domain>
    <domain>
        <recommendedName>
            <fullName evidence="5">Uracil phosphoribosyltransferase</fullName>
            <shortName evidence="5">UPRTase</shortName>
            <ecNumber evidence="5">2.4.2.9</ecNumber>
        </recommendedName>
    </domain>
</protein>
<evidence type="ECO:0000256" key="4">
    <source>
        <dbReference type="ARBA" id="ARBA00023163"/>
    </source>
</evidence>
<proteinExistence type="inferred from homology"/>
<dbReference type="Gene3D" id="3.40.50.2020">
    <property type="match status" value="1"/>
</dbReference>
<gene>
    <name evidence="5" type="primary">pyrR</name>
    <name evidence="7" type="ORF">A4G17_05465</name>
    <name evidence="8" type="ORF">EDC49_1077</name>
</gene>
<evidence type="ECO:0000313" key="9">
    <source>
        <dbReference type="Proteomes" id="UP000276901"/>
    </source>
</evidence>
<evidence type="ECO:0000313" key="7">
    <source>
        <dbReference type="EMBL" id="QIM64916.1"/>
    </source>
</evidence>
<keyword evidence="3 5" id="KW-0805">Transcription regulation</keyword>
<dbReference type="Proteomes" id="UP000276901">
    <property type="component" value="Unassembled WGS sequence"/>
</dbReference>
<sequence>MEKIIIDTEQFQRTISRISHQIIEKHSSFDDVVLVGIKRRGAEIAEMLQKRIAELAQIELPMMSLDITFYRDDLEQTHQDPVYSGSEHTLSLQDKKVILIDDVLFTGRTIRAALDALLDFGRASKIELVIFIDRGHRELPIRADYVGKNIPTARSEKIQVRTQHYDGINQVALMT</sequence>
<evidence type="ECO:0000256" key="1">
    <source>
        <dbReference type="ARBA" id="ARBA00005565"/>
    </source>
</evidence>
<feature type="domain" description="Phosphoribosyltransferase" evidence="6">
    <location>
        <begin position="7"/>
        <end position="151"/>
    </location>
</feature>
<dbReference type="GO" id="GO:0006355">
    <property type="term" value="P:regulation of DNA-templated transcription"/>
    <property type="evidence" value="ECO:0007669"/>
    <property type="project" value="UniProtKB-UniRule"/>
</dbReference>
<name>A0AAE6X6Q9_9PAST</name>
<dbReference type="InterPro" id="IPR029057">
    <property type="entry name" value="PRTase-like"/>
</dbReference>
<dbReference type="InterPro" id="IPR000836">
    <property type="entry name" value="PRTase_dom"/>
</dbReference>
<dbReference type="EMBL" id="CP015029">
    <property type="protein sequence ID" value="QIM64916.1"/>
    <property type="molecule type" value="Genomic_DNA"/>
</dbReference>
<comment type="function">
    <text evidence="5">Also displays a weak uracil phosphoribosyltransferase activity which is not physiologically significant.</text>
</comment>
<comment type="catalytic activity">
    <reaction evidence="5">
        <text>UMP + diphosphate = 5-phospho-alpha-D-ribose 1-diphosphate + uracil</text>
        <dbReference type="Rhea" id="RHEA:13017"/>
        <dbReference type="ChEBI" id="CHEBI:17568"/>
        <dbReference type="ChEBI" id="CHEBI:33019"/>
        <dbReference type="ChEBI" id="CHEBI:57865"/>
        <dbReference type="ChEBI" id="CHEBI:58017"/>
        <dbReference type="EC" id="2.4.2.9"/>
    </reaction>
</comment>
<dbReference type="GO" id="GO:0004845">
    <property type="term" value="F:uracil phosphoribosyltransferase activity"/>
    <property type="evidence" value="ECO:0007669"/>
    <property type="project" value="UniProtKB-UniRule"/>
</dbReference>
<keyword evidence="2 5" id="KW-0808">Transferase</keyword>
<dbReference type="PANTHER" id="PTHR11608">
    <property type="entry name" value="BIFUNCTIONAL PROTEIN PYRR"/>
    <property type="match status" value="1"/>
</dbReference>